<dbReference type="SUPFAM" id="SSF56574">
    <property type="entry name" value="Serpins"/>
    <property type="match status" value="1"/>
</dbReference>
<feature type="non-terminal residue" evidence="7">
    <location>
        <position position="85"/>
    </location>
</feature>
<evidence type="ECO:0000313" key="7">
    <source>
        <dbReference type="EMBL" id="ETE56674.1"/>
    </source>
</evidence>
<comment type="caution">
    <text evidence="7">The sequence shown here is derived from an EMBL/GenBank/DDBJ whole genome shotgun (WGS) entry which is preliminary data.</text>
</comment>
<dbReference type="AlphaFoldDB" id="V8N326"/>
<protein>
    <recommendedName>
        <fullName evidence="6">Serpin domain-containing protein</fullName>
    </recommendedName>
</protein>
<dbReference type="InterPro" id="IPR036186">
    <property type="entry name" value="Serpin_sf"/>
</dbReference>
<evidence type="ECO:0000256" key="3">
    <source>
        <dbReference type="ARBA" id="ARBA00022729"/>
    </source>
</evidence>
<reference evidence="7 8" key="1">
    <citation type="journal article" date="2013" name="Proc. Natl. Acad. Sci. U.S.A.">
        <title>The king cobra genome reveals dynamic gene evolution and adaptation in the snake venom system.</title>
        <authorList>
            <person name="Vonk F.J."/>
            <person name="Casewell N.R."/>
            <person name="Henkel C.V."/>
            <person name="Heimberg A.M."/>
            <person name="Jansen H.J."/>
            <person name="McCleary R.J."/>
            <person name="Kerkkamp H.M."/>
            <person name="Vos R.A."/>
            <person name="Guerreiro I."/>
            <person name="Calvete J.J."/>
            <person name="Wuster W."/>
            <person name="Woods A.E."/>
            <person name="Logan J.M."/>
            <person name="Harrison R.A."/>
            <person name="Castoe T.A."/>
            <person name="de Koning A.P."/>
            <person name="Pollock D.D."/>
            <person name="Yandell M."/>
            <person name="Calderon D."/>
            <person name="Renjifo C."/>
            <person name="Currier R.B."/>
            <person name="Salgado D."/>
            <person name="Pla D."/>
            <person name="Sanz L."/>
            <person name="Hyder A.S."/>
            <person name="Ribeiro J.M."/>
            <person name="Arntzen J.W."/>
            <person name="van den Thillart G.E."/>
            <person name="Boetzer M."/>
            <person name="Pirovano W."/>
            <person name="Dirks R.P."/>
            <person name="Spaink H.P."/>
            <person name="Duboule D."/>
            <person name="McGlinn E."/>
            <person name="Kini R.M."/>
            <person name="Richardson M.K."/>
        </authorList>
    </citation>
    <scope>NUCLEOTIDE SEQUENCE</scope>
    <source>
        <tissue evidence="7">Blood</tissue>
    </source>
</reference>
<keyword evidence="3" id="KW-0732">Signal</keyword>
<dbReference type="Pfam" id="PF00079">
    <property type="entry name" value="Serpin"/>
    <property type="match status" value="1"/>
</dbReference>
<evidence type="ECO:0000256" key="1">
    <source>
        <dbReference type="ARBA" id="ARBA00009500"/>
    </source>
</evidence>
<dbReference type="InterPro" id="IPR000215">
    <property type="entry name" value="Serpin_fam"/>
</dbReference>
<evidence type="ECO:0000256" key="4">
    <source>
        <dbReference type="ARBA" id="ARBA00022900"/>
    </source>
</evidence>
<dbReference type="EMBL" id="AZIM01014874">
    <property type="protein sequence ID" value="ETE56674.1"/>
    <property type="molecule type" value="Genomic_DNA"/>
</dbReference>
<name>V8N326_OPHHA</name>
<gene>
    <name evidence="7" type="ORF">L345_17614</name>
</gene>
<keyword evidence="4" id="KW-0722">Serine protease inhibitor</keyword>
<dbReference type="OrthoDB" id="671595at2759"/>
<comment type="similarity">
    <text evidence="1">Belongs to the serpin family.</text>
</comment>
<sequence length="85" mass="9114">GTARVSIPKFNISATYSLKEPFSQLGITEIFTDHADLTGVTRQPLKLSKVTHKAVLTVHETGAEAAGATAAELIPFSMPVKIMFN</sequence>
<evidence type="ECO:0000259" key="6">
    <source>
        <dbReference type="Pfam" id="PF00079"/>
    </source>
</evidence>
<feature type="non-terminal residue" evidence="7">
    <location>
        <position position="1"/>
    </location>
</feature>
<dbReference type="InterPro" id="IPR023796">
    <property type="entry name" value="Serpin_dom"/>
</dbReference>
<dbReference type="GO" id="GO:0004867">
    <property type="term" value="F:serine-type endopeptidase inhibitor activity"/>
    <property type="evidence" value="ECO:0007669"/>
    <property type="project" value="UniProtKB-KW"/>
</dbReference>
<dbReference type="Gene3D" id="3.30.497.10">
    <property type="entry name" value="Antithrombin, subunit I, domain 2"/>
    <property type="match status" value="1"/>
</dbReference>
<dbReference type="Proteomes" id="UP000018936">
    <property type="component" value="Unassembled WGS sequence"/>
</dbReference>
<keyword evidence="2" id="KW-0646">Protease inhibitor</keyword>
<organism evidence="7 8">
    <name type="scientific">Ophiophagus hannah</name>
    <name type="common">King cobra</name>
    <name type="synonym">Naja hannah</name>
    <dbReference type="NCBI Taxonomy" id="8665"/>
    <lineage>
        <taxon>Eukaryota</taxon>
        <taxon>Metazoa</taxon>
        <taxon>Chordata</taxon>
        <taxon>Craniata</taxon>
        <taxon>Vertebrata</taxon>
        <taxon>Euteleostomi</taxon>
        <taxon>Lepidosauria</taxon>
        <taxon>Squamata</taxon>
        <taxon>Bifurcata</taxon>
        <taxon>Unidentata</taxon>
        <taxon>Episquamata</taxon>
        <taxon>Toxicofera</taxon>
        <taxon>Serpentes</taxon>
        <taxon>Colubroidea</taxon>
        <taxon>Elapidae</taxon>
        <taxon>Elapinae</taxon>
        <taxon>Ophiophagus</taxon>
    </lineage>
</organism>
<dbReference type="GO" id="GO:0005615">
    <property type="term" value="C:extracellular space"/>
    <property type="evidence" value="ECO:0007669"/>
    <property type="project" value="InterPro"/>
</dbReference>
<dbReference type="PANTHER" id="PTHR11461:SF165">
    <property type="entry name" value="ALPHA-1-ANTITRYPSIN"/>
    <property type="match status" value="1"/>
</dbReference>
<keyword evidence="8" id="KW-1185">Reference proteome</keyword>
<dbReference type="PANTHER" id="PTHR11461">
    <property type="entry name" value="SERINE PROTEASE INHIBITOR, SERPIN"/>
    <property type="match status" value="1"/>
</dbReference>
<evidence type="ECO:0000313" key="8">
    <source>
        <dbReference type="Proteomes" id="UP000018936"/>
    </source>
</evidence>
<proteinExistence type="inferred from homology"/>
<keyword evidence="5" id="KW-0325">Glycoprotein</keyword>
<evidence type="ECO:0000256" key="2">
    <source>
        <dbReference type="ARBA" id="ARBA00022690"/>
    </source>
</evidence>
<accession>V8N326</accession>
<feature type="domain" description="Serpin" evidence="6">
    <location>
        <begin position="4"/>
        <end position="84"/>
    </location>
</feature>
<dbReference type="InterPro" id="IPR042178">
    <property type="entry name" value="Serpin_sf_1"/>
</dbReference>
<evidence type="ECO:0000256" key="5">
    <source>
        <dbReference type="ARBA" id="ARBA00023180"/>
    </source>
</evidence>